<evidence type="ECO:0000256" key="1">
    <source>
        <dbReference type="PIRSR" id="PIRSR005962-1"/>
    </source>
</evidence>
<protein>
    <submittedName>
        <fullName evidence="3">Putative hydrolase YxeP</fullName>
    </submittedName>
</protein>
<dbReference type="EMBL" id="CCXS01000001">
    <property type="protein sequence ID" value="CEG21513.1"/>
    <property type="molecule type" value="Genomic_DNA"/>
</dbReference>
<accession>A0A098EGW9</accession>
<keyword evidence="4" id="KW-1185">Reference proteome</keyword>
<dbReference type="Gene3D" id="3.30.70.360">
    <property type="match status" value="1"/>
</dbReference>
<dbReference type="InterPro" id="IPR011650">
    <property type="entry name" value="Peptidase_M20_dimer"/>
</dbReference>
<dbReference type="Proteomes" id="UP000043699">
    <property type="component" value="Unassembled WGS sequence"/>
</dbReference>
<evidence type="ECO:0000259" key="2">
    <source>
        <dbReference type="Pfam" id="PF07687"/>
    </source>
</evidence>
<feature type="binding site" evidence="1">
    <location>
        <position position="90"/>
    </location>
    <ligand>
        <name>Mn(2+)</name>
        <dbReference type="ChEBI" id="CHEBI:29035"/>
        <label>2</label>
    </ligand>
</feature>
<sequence length="376" mass="41110">MENTLAKKVQDTFDHLHANAEISWEEVETTQYLKQLLEQHGCTTETFEDCTGVIGRYGNFDKGLPVVGIRADIDALWQEVNGEFQANHSCGHDAHMAMVLGVLWKLEEHPELRDQIAVKFVFQPAEEKGEGALKLVDKGAMDDVDYFYGVHLRPVQETAAGYASPVIVHGAAKVVTGVINGDDAHGARPHLTNNAIEIGAQIVNMLNQIHLDPLQPHSVKMTAFHAGGKSANIIPGKAAFSLDMRAQTNELMAQLTEKVQNIFETIRAQYGLELEATFGEGIAAAEKDQEAIDIMTDAITAVLGEDKLKAPLVTTGGDDFHFYKIKKPELKATMLGLGCGLAPGLHHPNMSFNHESMMDGVNILHEAILQTYGLHS</sequence>
<comment type="cofactor">
    <cofactor evidence="1">
        <name>Mn(2+)</name>
        <dbReference type="ChEBI" id="CHEBI:29035"/>
    </cofactor>
    <text evidence="1">The Mn(2+) ion enhances activity.</text>
</comment>
<dbReference type="NCBIfam" id="TIGR01891">
    <property type="entry name" value="amidohydrolases"/>
    <property type="match status" value="1"/>
</dbReference>
<evidence type="ECO:0000313" key="4">
    <source>
        <dbReference type="Proteomes" id="UP000043699"/>
    </source>
</evidence>
<dbReference type="Gene3D" id="3.40.630.10">
    <property type="entry name" value="Zn peptidases"/>
    <property type="match status" value="1"/>
</dbReference>
<dbReference type="PANTHER" id="PTHR11014:SF122">
    <property type="entry name" value="AMIDOHYDROLASE AMHX"/>
    <property type="match status" value="1"/>
</dbReference>
<dbReference type="InterPro" id="IPR037484">
    <property type="entry name" value="AmhX-like"/>
</dbReference>
<proteinExistence type="predicted"/>
<dbReference type="SUPFAM" id="SSF53187">
    <property type="entry name" value="Zn-dependent exopeptidases"/>
    <property type="match status" value="1"/>
</dbReference>
<organism evidence="3 4">
    <name type="scientific">Planococcus massiliensis</name>
    <dbReference type="NCBI Taxonomy" id="1499687"/>
    <lineage>
        <taxon>Bacteria</taxon>
        <taxon>Bacillati</taxon>
        <taxon>Bacillota</taxon>
        <taxon>Bacilli</taxon>
        <taxon>Bacillales</taxon>
        <taxon>Caryophanaceae</taxon>
        <taxon>Planococcus</taxon>
    </lineage>
</organism>
<dbReference type="Pfam" id="PF01546">
    <property type="entry name" value="Peptidase_M20"/>
    <property type="match status" value="1"/>
</dbReference>
<dbReference type="OrthoDB" id="2416606at2"/>
<dbReference type="PANTHER" id="PTHR11014">
    <property type="entry name" value="PEPTIDASE M20 FAMILY MEMBER"/>
    <property type="match status" value="1"/>
</dbReference>
<feature type="binding site" evidence="1">
    <location>
        <position position="346"/>
    </location>
    <ligand>
        <name>Mn(2+)</name>
        <dbReference type="ChEBI" id="CHEBI:29035"/>
        <label>2</label>
    </ligand>
</feature>
<reference evidence="3 4" key="1">
    <citation type="submission" date="2014-09" db="EMBL/GenBank/DDBJ databases">
        <authorList>
            <person name="Urmite Genomes Urmite Genomes"/>
        </authorList>
    </citation>
    <scope>NUCLEOTIDE SEQUENCE [LARGE SCALE GENOMIC DNA]</scope>
    <source>
        <strain evidence="3 4">ES2</strain>
    </source>
</reference>
<name>A0A098EGW9_9BACL</name>
<feature type="binding site" evidence="1">
    <location>
        <position position="127"/>
    </location>
    <ligand>
        <name>Mn(2+)</name>
        <dbReference type="ChEBI" id="CHEBI:29035"/>
        <label>2</label>
    </ligand>
</feature>
<dbReference type="Pfam" id="PF07687">
    <property type="entry name" value="M20_dimer"/>
    <property type="match status" value="1"/>
</dbReference>
<dbReference type="STRING" id="1499687.BN1080_00424"/>
<keyword evidence="1" id="KW-0479">Metal-binding</keyword>
<evidence type="ECO:0000313" key="3">
    <source>
        <dbReference type="EMBL" id="CEG21513.1"/>
    </source>
</evidence>
<dbReference type="AlphaFoldDB" id="A0A098EGW9"/>
<keyword evidence="3" id="KW-0378">Hydrolase</keyword>
<dbReference type="GO" id="GO:0046872">
    <property type="term" value="F:metal ion binding"/>
    <property type="evidence" value="ECO:0007669"/>
    <property type="project" value="UniProtKB-KW"/>
</dbReference>
<gene>
    <name evidence="3" type="primary">yxeP_1</name>
    <name evidence="3" type="ORF">BN1080_00424</name>
</gene>
<dbReference type="InterPro" id="IPR036264">
    <property type="entry name" value="Bact_exopeptidase_dim_dom"/>
</dbReference>
<dbReference type="RefSeq" id="WP_052650066.1">
    <property type="nucleotide sequence ID" value="NZ_CCXS01000001.1"/>
</dbReference>
<feature type="domain" description="Peptidase M20 dimerisation" evidence="2">
    <location>
        <begin position="175"/>
        <end position="267"/>
    </location>
</feature>
<dbReference type="PIRSF" id="PIRSF005962">
    <property type="entry name" value="Pept_M20D_amidohydro"/>
    <property type="match status" value="1"/>
</dbReference>
<dbReference type="InterPro" id="IPR017439">
    <property type="entry name" value="Amidohydrolase"/>
</dbReference>
<dbReference type="SUPFAM" id="SSF55031">
    <property type="entry name" value="Bacterial exopeptidase dimerisation domain"/>
    <property type="match status" value="1"/>
</dbReference>
<dbReference type="InterPro" id="IPR002933">
    <property type="entry name" value="Peptidase_M20"/>
</dbReference>
<keyword evidence="1" id="KW-0464">Manganese</keyword>
<feature type="binding site" evidence="1">
    <location>
        <position position="151"/>
    </location>
    <ligand>
        <name>Mn(2+)</name>
        <dbReference type="ChEBI" id="CHEBI:29035"/>
        <label>2</label>
    </ligand>
</feature>
<dbReference type="GO" id="GO:0016787">
    <property type="term" value="F:hydrolase activity"/>
    <property type="evidence" value="ECO:0007669"/>
    <property type="project" value="UniProtKB-KW"/>
</dbReference>
<dbReference type="CDD" id="cd08018">
    <property type="entry name" value="M20_Acy1_amhX-like"/>
    <property type="match status" value="1"/>
</dbReference>
<feature type="binding site" evidence="1">
    <location>
        <position position="92"/>
    </location>
    <ligand>
        <name>Mn(2+)</name>
        <dbReference type="ChEBI" id="CHEBI:29035"/>
        <label>2</label>
    </ligand>
</feature>